<dbReference type="GO" id="GO:0035539">
    <property type="term" value="F:8-oxo-7,8-dihydrodeoxyguanosine triphosphate pyrophosphatase activity"/>
    <property type="evidence" value="ECO:0007669"/>
    <property type="project" value="UniProtKB-EC"/>
</dbReference>
<dbReference type="GO" id="GO:0006281">
    <property type="term" value="P:DNA repair"/>
    <property type="evidence" value="ECO:0007669"/>
    <property type="project" value="UniProtKB-KW"/>
</dbReference>
<comment type="catalytic activity">
    <reaction evidence="11">
        <text>8-oxo-GTP + H2O = 8-oxo-GMP + diphosphate + H(+)</text>
        <dbReference type="Rhea" id="RHEA:67616"/>
        <dbReference type="ChEBI" id="CHEBI:15377"/>
        <dbReference type="ChEBI" id="CHEBI:15378"/>
        <dbReference type="ChEBI" id="CHEBI:33019"/>
        <dbReference type="ChEBI" id="CHEBI:143553"/>
        <dbReference type="ChEBI" id="CHEBI:145694"/>
    </reaction>
</comment>
<gene>
    <name evidence="19" type="ORF">CHUV0807_2012</name>
</gene>
<dbReference type="GO" id="GO:0044716">
    <property type="term" value="F:8-oxo-GDP phosphatase activity"/>
    <property type="evidence" value="ECO:0007669"/>
    <property type="project" value="TreeGrafter"/>
</dbReference>
<dbReference type="PANTHER" id="PTHR47707:SF1">
    <property type="entry name" value="NUDIX HYDROLASE FAMILY PROTEIN"/>
    <property type="match status" value="1"/>
</dbReference>
<dbReference type="EMBL" id="FKLO01000067">
    <property type="protein sequence ID" value="SAM69088.1"/>
    <property type="molecule type" value="Genomic_DNA"/>
</dbReference>
<accession>A0A1C3H601</accession>
<dbReference type="GO" id="GO:0044715">
    <property type="term" value="F:8-oxo-dGDP phosphatase activity"/>
    <property type="evidence" value="ECO:0007669"/>
    <property type="project" value="TreeGrafter"/>
</dbReference>
<evidence type="ECO:0000256" key="5">
    <source>
        <dbReference type="ARBA" id="ARBA00022723"/>
    </source>
</evidence>
<proteinExistence type="inferred from homology"/>
<sequence>MTIPLNVVAAIIENPQGQLLIAERPPNKAWAGYWEFPGGKIEAGESHEAALLRELREELGLALEGETLTHYYHGNRGAEVILDFYHILLTRDVAPQSLEGQRWRWVSRAEIANYRFPEPNTAVLQKLQNGSTH</sequence>
<organism evidence="19 20">
    <name type="scientific">Cardiobacterium hominis</name>
    <dbReference type="NCBI Taxonomy" id="2718"/>
    <lineage>
        <taxon>Bacteria</taxon>
        <taxon>Pseudomonadati</taxon>
        <taxon>Pseudomonadota</taxon>
        <taxon>Gammaproteobacteria</taxon>
        <taxon>Cardiobacteriales</taxon>
        <taxon>Cardiobacteriaceae</taxon>
        <taxon>Cardiobacterium</taxon>
    </lineage>
</organism>
<protein>
    <recommendedName>
        <fullName evidence="13">8-oxo-dGTP diphosphatase</fullName>
        <ecNumber evidence="12">3.6.1.55</ecNumber>
    </recommendedName>
    <alternativeName>
        <fullName evidence="16">7,8-dihydro-8-oxoguanine-triphosphatase</fullName>
    </alternativeName>
    <alternativeName>
        <fullName evidence="15">Mutator protein MutT</fullName>
    </alternativeName>
    <alternativeName>
        <fullName evidence="14">dGTP pyrophosphohydrolase</fullName>
    </alternativeName>
</protein>
<evidence type="ECO:0000313" key="20">
    <source>
        <dbReference type="Proteomes" id="UP000190837"/>
    </source>
</evidence>
<dbReference type="Pfam" id="PF00293">
    <property type="entry name" value="NUDIX"/>
    <property type="match status" value="1"/>
</dbReference>
<dbReference type="InterPro" id="IPR047127">
    <property type="entry name" value="MutT-like"/>
</dbReference>
<dbReference type="PROSITE" id="PS00893">
    <property type="entry name" value="NUDIX_BOX"/>
    <property type="match status" value="1"/>
</dbReference>
<keyword evidence="4" id="KW-0235">DNA replication</keyword>
<evidence type="ECO:0000256" key="10">
    <source>
        <dbReference type="ARBA" id="ARBA00035861"/>
    </source>
</evidence>
<evidence type="ECO:0000256" key="16">
    <source>
        <dbReference type="ARBA" id="ARBA00042798"/>
    </source>
</evidence>
<dbReference type="GO" id="GO:0006260">
    <property type="term" value="P:DNA replication"/>
    <property type="evidence" value="ECO:0007669"/>
    <property type="project" value="UniProtKB-KW"/>
</dbReference>
<evidence type="ECO:0000313" key="19">
    <source>
        <dbReference type="EMBL" id="SAM69088.1"/>
    </source>
</evidence>
<evidence type="ECO:0000256" key="17">
    <source>
        <dbReference type="RuleBase" id="RU003476"/>
    </source>
</evidence>
<dbReference type="PANTHER" id="PTHR47707">
    <property type="entry name" value="8-OXO-DGTP DIPHOSPHATASE"/>
    <property type="match status" value="1"/>
</dbReference>
<keyword evidence="3" id="KW-0515">Mutator protein</keyword>
<dbReference type="Proteomes" id="UP000190837">
    <property type="component" value="Unassembled WGS sequence"/>
</dbReference>
<comment type="catalytic activity">
    <reaction evidence="10">
        <text>8-oxo-dGTP + H2O = 8-oxo-dGMP + diphosphate + H(+)</text>
        <dbReference type="Rhea" id="RHEA:31575"/>
        <dbReference type="ChEBI" id="CHEBI:15377"/>
        <dbReference type="ChEBI" id="CHEBI:15378"/>
        <dbReference type="ChEBI" id="CHEBI:33019"/>
        <dbReference type="ChEBI" id="CHEBI:63224"/>
        <dbReference type="ChEBI" id="CHEBI:77896"/>
        <dbReference type="EC" id="3.6.1.55"/>
    </reaction>
</comment>
<evidence type="ECO:0000256" key="13">
    <source>
        <dbReference type="ARBA" id="ARBA00040794"/>
    </source>
</evidence>
<evidence type="ECO:0000256" key="6">
    <source>
        <dbReference type="ARBA" id="ARBA00022763"/>
    </source>
</evidence>
<comment type="cofactor">
    <cofactor evidence="1">
        <name>Mg(2+)</name>
        <dbReference type="ChEBI" id="CHEBI:18420"/>
    </cofactor>
</comment>
<dbReference type="RefSeq" id="WP_079541634.1">
    <property type="nucleotide sequence ID" value="NZ_CAUQCO010000001.1"/>
</dbReference>
<evidence type="ECO:0000256" key="3">
    <source>
        <dbReference type="ARBA" id="ARBA00022457"/>
    </source>
</evidence>
<evidence type="ECO:0000256" key="12">
    <source>
        <dbReference type="ARBA" id="ARBA00038905"/>
    </source>
</evidence>
<dbReference type="Gene3D" id="3.90.79.10">
    <property type="entry name" value="Nucleoside Triphosphate Pyrophosphohydrolase"/>
    <property type="match status" value="1"/>
</dbReference>
<dbReference type="EC" id="3.6.1.55" evidence="12"/>
<keyword evidence="9" id="KW-0234">DNA repair</keyword>
<dbReference type="PRINTS" id="PR00502">
    <property type="entry name" value="NUDIXFAMILY"/>
</dbReference>
<evidence type="ECO:0000256" key="2">
    <source>
        <dbReference type="ARBA" id="ARBA00005582"/>
    </source>
</evidence>
<evidence type="ECO:0000256" key="11">
    <source>
        <dbReference type="ARBA" id="ARBA00036904"/>
    </source>
</evidence>
<comment type="similarity">
    <text evidence="2 17">Belongs to the Nudix hydrolase family.</text>
</comment>
<name>A0A1C3H601_9GAMM</name>
<evidence type="ECO:0000259" key="18">
    <source>
        <dbReference type="PROSITE" id="PS51462"/>
    </source>
</evidence>
<keyword evidence="8" id="KW-0460">Magnesium</keyword>
<evidence type="ECO:0000256" key="4">
    <source>
        <dbReference type="ARBA" id="ARBA00022705"/>
    </source>
</evidence>
<evidence type="ECO:0000256" key="8">
    <source>
        <dbReference type="ARBA" id="ARBA00022842"/>
    </source>
</evidence>
<dbReference type="CDD" id="cd03425">
    <property type="entry name" value="NUDIX_MutT_NudA_like"/>
    <property type="match status" value="1"/>
</dbReference>
<dbReference type="InterPro" id="IPR020476">
    <property type="entry name" value="Nudix_hydrolase"/>
</dbReference>
<feature type="domain" description="Nudix hydrolase" evidence="18">
    <location>
        <begin position="2"/>
        <end position="129"/>
    </location>
</feature>
<dbReference type="PROSITE" id="PS51462">
    <property type="entry name" value="NUDIX"/>
    <property type="match status" value="1"/>
</dbReference>
<evidence type="ECO:0000256" key="7">
    <source>
        <dbReference type="ARBA" id="ARBA00022801"/>
    </source>
</evidence>
<evidence type="ECO:0000256" key="15">
    <source>
        <dbReference type="ARBA" id="ARBA00041979"/>
    </source>
</evidence>
<evidence type="ECO:0000256" key="14">
    <source>
        <dbReference type="ARBA" id="ARBA00041592"/>
    </source>
</evidence>
<evidence type="ECO:0000256" key="9">
    <source>
        <dbReference type="ARBA" id="ARBA00023204"/>
    </source>
</evidence>
<dbReference type="InterPro" id="IPR000086">
    <property type="entry name" value="NUDIX_hydrolase_dom"/>
</dbReference>
<dbReference type="InterPro" id="IPR020084">
    <property type="entry name" value="NUDIX_hydrolase_CS"/>
</dbReference>
<keyword evidence="7 17" id="KW-0378">Hydrolase</keyword>
<dbReference type="InterPro" id="IPR015797">
    <property type="entry name" value="NUDIX_hydrolase-like_dom_sf"/>
</dbReference>
<keyword evidence="5" id="KW-0479">Metal-binding</keyword>
<dbReference type="AlphaFoldDB" id="A0A1C3H601"/>
<keyword evidence="6" id="KW-0227">DNA damage</keyword>
<dbReference type="SUPFAM" id="SSF55811">
    <property type="entry name" value="Nudix"/>
    <property type="match status" value="1"/>
</dbReference>
<dbReference type="GO" id="GO:0008413">
    <property type="term" value="F:8-oxo-7,8-dihydroguanosine triphosphate pyrophosphatase activity"/>
    <property type="evidence" value="ECO:0007669"/>
    <property type="project" value="TreeGrafter"/>
</dbReference>
<reference evidence="20" key="1">
    <citation type="submission" date="2016-04" db="EMBL/GenBank/DDBJ databases">
        <authorList>
            <person name="Tagini F."/>
        </authorList>
    </citation>
    <scope>NUCLEOTIDE SEQUENCE [LARGE SCALE GENOMIC DNA]</scope>
    <source>
        <strain evidence="20">CHUV0807</strain>
    </source>
</reference>
<dbReference type="GO" id="GO:0046872">
    <property type="term" value="F:metal ion binding"/>
    <property type="evidence" value="ECO:0007669"/>
    <property type="project" value="UniProtKB-KW"/>
</dbReference>
<evidence type="ECO:0000256" key="1">
    <source>
        <dbReference type="ARBA" id="ARBA00001946"/>
    </source>
</evidence>